<evidence type="ECO:0000256" key="4">
    <source>
        <dbReference type="ARBA" id="ARBA00022771"/>
    </source>
</evidence>
<evidence type="ECO:0000256" key="5">
    <source>
        <dbReference type="ARBA" id="ARBA00022833"/>
    </source>
</evidence>
<evidence type="ECO:0000313" key="14">
    <source>
        <dbReference type="Proteomes" id="UP000515158"/>
    </source>
</evidence>
<dbReference type="GO" id="GO:0008270">
    <property type="term" value="F:zinc ion binding"/>
    <property type="evidence" value="ECO:0007669"/>
    <property type="project" value="UniProtKB-KW"/>
</dbReference>
<name>A0A6P8YGN0_THRPL</name>
<evidence type="ECO:0000256" key="6">
    <source>
        <dbReference type="ARBA" id="ARBA00023015"/>
    </source>
</evidence>
<dbReference type="OrthoDB" id="7312725at2759"/>
<evidence type="ECO:0000256" key="11">
    <source>
        <dbReference type="ARBA" id="ARBA00023306"/>
    </source>
</evidence>
<evidence type="ECO:0000259" key="13">
    <source>
        <dbReference type="PROSITE" id="PS50950"/>
    </source>
</evidence>
<dbReference type="KEGG" id="tpal:117642227"/>
<dbReference type="Pfam" id="PF05485">
    <property type="entry name" value="THAP"/>
    <property type="match status" value="1"/>
</dbReference>
<evidence type="ECO:0000313" key="15">
    <source>
        <dbReference type="RefSeq" id="XP_034236070.1"/>
    </source>
</evidence>
<keyword evidence="5" id="KW-0862">Zinc</keyword>
<dbReference type="RefSeq" id="XP_034236070.1">
    <property type="nucleotide sequence ID" value="XM_034380179.1"/>
</dbReference>
<dbReference type="GO" id="GO:0043565">
    <property type="term" value="F:sequence-specific DNA binding"/>
    <property type="evidence" value="ECO:0007669"/>
    <property type="project" value="InterPro"/>
</dbReference>
<keyword evidence="9" id="KW-0804">Transcription</keyword>
<dbReference type="GO" id="GO:0005654">
    <property type="term" value="C:nucleoplasm"/>
    <property type="evidence" value="ECO:0007669"/>
    <property type="project" value="UniProtKB-SubCell"/>
</dbReference>
<dbReference type="SMART" id="SM00692">
    <property type="entry name" value="DM3"/>
    <property type="match status" value="1"/>
</dbReference>
<dbReference type="AlphaFoldDB" id="A0A6P8YGN0"/>
<dbReference type="InterPro" id="IPR026516">
    <property type="entry name" value="THAP1/10"/>
</dbReference>
<dbReference type="PANTHER" id="PTHR46600">
    <property type="entry name" value="THAP DOMAIN-CONTAINING"/>
    <property type="match status" value="1"/>
</dbReference>
<dbReference type="InParanoid" id="A0A6P8YGN0"/>
<keyword evidence="14" id="KW-1185">Reference proteome</keyword>
<keyword evidence="7" id="KW-0175">Coiled coil</keyword>
<keyword evidence="8 12" id="KW-0238">DNA-binding</keyword>
<gene>
    <name evidence="15" type="primary">LOC117642227</name>
</gene>
<proteinExistence type="inferred from homology"/>
<evidence type="ECO:0000256" key="10">
    <source>
        <dbReference type="ARBA" id="ARBA00023242"/>
    </source>
</evidence>
<keyword evidence="4 12" id="KW-0863">Zinc-finger</keyword>
<comment type="subcellular location">
    <subcellularLocation>
        <location evidence="1">Nucleus</location>
        <location evidence="1">Nucleoplasm</location>
    </subcellularLocation>
</comment>
<dbReference type="InterPro" id="IPR038441">
    <property type="entry name" value="THAP_Znf_sf"/>
</dbReference>
<dbReference type="PROSITE" id="PS50950">
    <property type="entry name" value="ZF_THAP"/>
    <property type="match status" value="1"/>
</dbReference>
<keyword evidence="11" id="KW-0131">Cell cycle</keyword>
<dbReference type="GeneID" id="117642227"/>
<reference evidence="15" key="1">
    <citation type="submission" date="2025-08" db="UniProtKB">
        <authorList>
            <consortium name="RefSeq"/>
        </authorList>
    </citation>
    <scope>IDENTIFICATION</scope>
    <source>
        <tissue evidence="15">Total insect</tissue>
    </source>
</reference>
<evidence type="ECO:0000256" key="2">
    <source>
        <dbReference type="ARBA" id="ARBA00006177"/>
    </source>
</evidence>
<protein>
    <submittedName>
        <fullName evidence="15">Uncharacterized protein LOC117642227 isoform X1</fullName>
    </submittedName>
</protein>
<comment type="similarity">
    <text evidence="2">Belongs to the THAP1 family.</text>
</comment>
<keyword evidence="3" id="KW-0479">Metal-binding</keyword>
<evidence type="ECO:0000256" key="1">
    <source>
        <dbReference type="ARBA" id="ARBA00004642"/>
    </source>
</evidence>
<organism evidence="15">
    <name type="scientific">Thrips palmi</name>
    <name type="common">Melon thrips</name>
    <dbReference type="NCBI Taxonomy" id="161013"/>
    <lineage>
        <taxon>Eukaryota</taxon>
        <taxon>Metazoa</taxon>
        <taxon>Ecdysozoa</taxon>
        <taxon>Arthropoda</taxon>
        <taxon>Hexapoda</taxon>
        <taxon>Insecta</taxon>
        <taxon>Pterygota</taxon>
        <taxon>Neoptera</taxon>
        <taxon>Paraneoptera</taxon>
        <taxon>Thysanoptera</taxon>
        <taxon>Terebrantia</taxon>
        <taxon>Thripoidea</taxon>
        <taxon>Thripidae</taxon>
        <taxon>Thrips</taxon>
    </lineage>
</organism>
<feature type="domain" description="THAP-type" evidence="13">
    <location>
        <begin position="1"/>
        <end position="87"/>
    </location>
</feature>
<sequence>MGVCSVIGCKSRSRERRMPHRAVEGITFHSFPSKNLDLRARWCMAVRGPGWAPSKFSKVCSKHFEERCFDRSGQTCRLRENAMPTQELDQVRTRLAMALTNTKMEVVEAPGVDSLTENGMQLQDTPSFANVVAQAVLNGGCVPLPGPLPPPHRGQRALPRRVQQAHVRPGPRRWQEDQAGLLRPQGAVRRAVLKGAAATGRGEPSSSASSAWRRDCTVLRHQSVILPDFVLTCAYTVTLCM</sequence>
<evidence type="ECO:0000256" key="8">
    <source>
        <dbReference type="ARBA" id="ARBA00023125"/>
    </source>
</evidence>
<dbReference type="PANTHER" id="PTHR46600:SF1">
    <property type="entry name" value="THAP DOMAIN-CONTAINING PROTEIN 1"/>
    <property type="match status" value="1"/>
</dbReference>
<dbReference type="InterPro" id="IPR006612">
    <property type="entry name" value="THAP_Znf"/>
</dbReference>
<dbReference type="SMART" id="SM00980">
    <property type="entry name" value="THAP"/>
    <property type="match status" value="1"/>
</dbReference>
<dbReference type="Proteomes" id="UP000515158">
    <property type="component" value="Unplaced"/>
</dbReference>
<evidence type="ECO:0000256" key="12">
    <source>
        <dbReference type="PROSITE-ProRule" id="PRU00309"/>
    </source>
</evidence>
<evidence type="ECO:0000256" key="9">
    <source>
        <dbReference type="ARBA" id="ARBA00023163"/>
    </source>
</evidence>
<keyword evidence="10" id="KW-0539">Nucleus</keyword>
<evidence type="ECO:0000256" key="3">
    <source>
        <dbReference type="ARBA" id="ARBA00022723"/>
    </source>
</evidence>
<evidence type="ECO:0000256" key="7">
    <source>
        <dbReference type="ARBA" id="ARBA00023054"/>
    </source>
</evidence>
<keyword evidence="6" id="KW-0805">Transcription regulation</keyword>
<dbReference type="Gene3D" id="6.20.210.20">
    <property type="entry name" value="THAP domain"/>
    <property type="match status" value="1"/>
</dbReference>
<dbReference type="SUPFAM" id="SSF57716">
    <property type="entry name" value="Glucocorticoid receptor-like (DNA-binding domain)"/>
    <property type="match status" value="1"/>
</dbReference>
<accession>A0A6P8YGN0</accession>